<dbReference type="PANTHER" id="PTHR12129:SF15">
    <property type="entry name" value="URONYL 2-SULFOTRANSFERASE"/>
    <property type="match status" value="1"/>
</dbReference>
<dbReference type="Pfam" id="PF03567">
    <property type="entry name" value="Sulfotransfer_2"/>
    <property type="match status" value="1"/>
</dbReference>
<evidence type="ECO:0000313" key="11">
    <source>
        <dbReference type="Proteomes" id="UP001209878"/>
    </source>
</evidence>
<organism evidence="10 11">
    <name type="scientific">Ridgeia piscesae</name>
    <name type="common">Tubeworm</name>
    <dbReference type="NCBI Taxonomy" id="27915"/>
    <lineage>
        <taxon>Eukaryota</taxon>
        <taxon>Metazoa</taxon>
        <taxon>Spiralia</taxon>
        <taxon>Lophotrochozoa</taxon>
        <taxon>Annelida</taxon>
        <taxon>Polychaeta</taxon>
        <taxon>Sedentaria</taxon>
        <taxon>Canalipalpata</taxon>
        <taxon>Sabellida</taxon>
        <taxon>Siboglinidae</taxon>
        <taxon>Ridgeia</taxon>
    </lineage>
</organism>
<comment type="subcellular location">
    <subcellularLocation>
        <location evidence="1">Golgi apparatus membrane</location>
        <topology evidence="1">Single-pass type II membrane protein</topology>
    </subcellularLocation>
</comment>
<dbReference type="GO" id="GO:0008146">
    <property type="term" value="F:sulfotransferase activity"/>
    <property type="evidence" value="ECO:0007669"/>
    <property type="project" value="InterPro"/>
</dbReference>
<evidence type="ECO:0000256" key="6">
    <source>
        <dbReference type="ARBA" id="ARBA00022989"/>
    </source>
</evidence>
<proteinExistence type="inferred from homology"/>
<dbReference type="Proteomes" id="UP001209878">
    <property type="component" value="Unassembled WGS sequence"/>
</dbReference>
<dbReference type="GO" id="GO:0000139">
    <property type="term" value="C:Golgi membrane"/>
    <property type="evidence" value="ECO:0007669"/>
    <property type="project" value="UniProtKB-SubCell"/>
</dbReference>
<evidence type="ECO:0000256" key="1">
    <source>
        <dbReference type="ARBA" id="ARBA00004323"/>
    </source>
</evidence>
<gene>
    <name evidence="10" type="ORF">NP493_8g06014</name>
</gene>
<protein>
    <recommendedName>
        <fullName evidence="12">Uronyl 2-sulfotransferase</fullName>
    </recommendedName>
</protein>
<evidence type="ECO:0008006" key="12">
    <source>
        <dbReference type="Google" id="ProtNLM"/>
    </source>
</evidence>
<keyword evidence="5" id="KW-0735">Signal-anchor</keyword>
<keyword evidence="3" id="KW-0808">Transferase</keyword>
<keyword evidence="11" id="KW-1185">Reference proteome</keyword>
<evidence type="ECO:0000256" key="2">
    <source>
        <dbReference type="ARBA" id="ARBA00010569"/>
    </source>
</evidence>
<accession>A0AAD9PFG6</accession>
<evidence type="ECO:0000256" key="3">
    <source>
        <dbReference type="ARBA" id="ARBA00022679"/>
    </source>
</evidence>
<comment type="similarity">
    <text evidence="2">Belongs to the sulfotransferase 3 family.</text>
</comment>
<dbReference type="InterPro" id="IPR007734">
    <property type="entry name" value="Heparan_SO4_2-O-STrfase"/>
</dbReference>
<keyword evidence="4" id="KW-0812">Transmembrane</keyword>
<dbReference type="InterPro" id="IPR005331">
    <property type="entry name" value="Sulfotransferase"/>
</dbReference>
<evidence type="ECO:0000256" key="9">
    <source>
        <dbReference type="ARBA" id="ARBA00023180"/>
    </source>
</evidence>
<evidence type="ECO:0000256" key="5">
    <source>
        <dbReference type="ARBA" id="ARBA00022968"/>
    </source>
</evidence>
<dbReference type="InterPro" id="IPR027417">
    <property type="entry name" value="P-loop_NTPase"/>
</dbReference>
<evidence type="ECO:0000256" key="7">
    <source>
        <dbReference type="ARBA" id="ARBA00023034"/>
    </source>
</evidence>
<evidence type="ECO:0000256" key="8">
    <source>
        <dbReference type="ARBA" id="ARBA00023136"/>
    </source>
</evidence>
<dbReference type="EMBL" id="JAODUO010000008">
    <property type="protein sequence ID" value="KAK2193695.1"/>
    <property type="molecule type" value="Genomic_DNA"/>
</dbReference>
<keyword evidence="8" id="KW-0472">Membrane</keyword>
<keyword evidence="7" id="KW-0333">Golgi apparatus</keyword>
<keyword evidence="6" id="KW-1133">Transmembrane helix</keyword>
<sequence length="198" mass="23701">MEMPTYMNIIRDPFERMVSFYYFRRFQAKLIEPLPDVDKNRSFDTCVLENYPECTEPYGDTHGFGYFQLIPFFCGHAAFCRKPTLNALETAIANVERYYSIIGVVEQFDQFLEALEVVFPDYFRGVTHIYKTAGKYKRKVNASIHKVKPTAKVRQIMREKLYLEYKFYYFVKWRFDKLYREIVSNRSTDVPSSDTYFN</sequence>
<dbReference type="PANTHER" id="PTHR12129">
    <property type="entry name" value="HEPARAN SULFATE 2-O-SULFOTRANSFERASE"/>
    <property type="match status" value="1"/>
</dbReference>
<name>A0AAD9PFG6_RIDPI</name>
<comment type="caution">
    <text evidence="10">The sequence shown here is derived from an EMBL/GenBank/DDBJ whole genome shotgun (WGS) entry which is preliminary data.</text>
</comment>
<reference evidence="10" key="1">
    <citation type="journal article" date="2023" name="Mol. Biol. Evol.">
        <title>Third-Generation Sequencing Reveals the Adaptive Role of the Epigenome in Three Deep-Sea Polychaetes.</title>
        <authorList>
            <person name="Perez M."/>
            <person name="Aroh O."/>
            <person name="Sun Y."/>
            <person name="Lan Y."/>
            <person name="Juniper S.K."/>
            <person name="Young C.R."/>
            <person name="Angers B."/>
            <person name="Qian P.Y."/>
        </authorList>
    </citation>
    <scope>NUCLEOTIDE SEQUENCE</scope>
    <source>
        <strain evidence="10">R07B-5</strain>
    </source>
</reference>
<evidence type="ECO:0000256" key="4">
    <source>
        <dbReference type="ARBA" id="ARBA00022692"/>
    </source>
</evidence>
<dbReference type="AlphaFoldDB" id="A0AAD9PFG6"/>
<dbReference type="Gene3D" id="3.40.50.300">
    <property type="entry name" value="P-loop containing nucleotide triphosphate hydrolases"/>
    <property type="match status" value="1"/>
</dbReference>
<evidence type="ECO:0000313" key="10">
    <source>
        <dbReference type="EMBL" id="KAK2193695.1"/>
    </source>
</evidence>
<keyword evidence="9" id="KW-0325">Glycoprotein</keyword>